<accession>A0AAN7NP64</accession>
<dbReference type="Proteomes" id="UP001333110">
    <property type="component" value="Unassembled WGS sequence"/>
</dbReference>
<evidence type="ECO:0000313" key="3">
    <source>
        <dbReference type="EMBL" id="KAK4830983.1"/>
    </source>
</evidence>
<evidence type="ECO:0000256" key="1">
    <source>
        <dbReference type="SAM" id="MobiDB-lite"/>
    </source>
</evidence>
<name>A0AAN7NP64_MYCAM</name>
<organism evidence="3 4">
    <name type="scientific">Mycteria americana</name>
    <name type="common">Wood stork</name>
    <dbReference type="NCBI Taxonomy" id="33587"/>
    <lineage>
        <taxon>Eukaryota</taxon>
        <taxon>Metazoa</taxon>
        <taxon>Chordata</taxon>
        <taxon>Craniata</taxon>
        <taxon>Vertebrata</taxon>
        <taxon>Euteleostomi</taxon>
        <taxon>Archelosauria</taxon>
        <taxon>Archosauria</taxon>
        <taxon>Dinosauria</taxon>
        <taxon>Saurischia</taxon>
        <taxon>Theropoda</taxon>
        <taxon>Coelurosauria</taxon>
        <taxon>Aves</taxon>
        <taxon>Neognathae</taxon>
        <taxon>Neoaves</taxon>
        <taxon>Aequornithes</taxon>
        <taxon>Ciconiiformes</taxon>
        <taxon>Ciconiidae</taxon>
        <taxon>Mycteria</taxon>
    </lineage>
</organism>
<feature type="region of interest" description="Disordered" evidence="1">
    <location>
        <begin position="66"/>
        <end position="85"/>
    </location>
</feature>
<dbReference type="EMBL" id="JAUNZN010000001">
    <property type="protein sequence ID" value="KAK4830983.1"/>
    <property type="molecule type" value="Genomic_DNA"/>
</dbReference>
<sequence length="228" mass="25814">MILKVFSNLYDSIQDHLRNLNRHRSMGPKQMHLRVLRELADLVAKPLSMIFKKSWQSGEVPSVWKKGNVTPSKKEDPGNYQPASLTSTPRKIMEQILLEVISKHVEDREVIRDSQHGFTKAKSCPTKLVAFYNGVTASVDKGRATDVIYLDFCKAFDTVPHNVLAAKLERYEFDGWTVKWIRNRLDGHVQSLAVNDSMSKWKAVTSGVPQGSVLGPIYLISSSTTQWD</sequence>
<dbReference type="PANTHER" id="PTHR33332">
    <property type="entry name" value="REVERSE TRANSCRIPTASE DOMAIN-CONTAINING PROTEIN"/>
    <property type="match status" value="1"/>
</dbReference>
<dbReference type="Pfam" id="PF00078">
    <property type="entry name" value="RVT_1"/>
    <property type="match status" value="1"/>
</dbReference>
<keyword evidence="4" id="KW-1185">Reference proteome</keyword>
<protein>
    <recommendedName>
        <fullName evidence="2">Reverse transcriptase domain-containing protein</fullName>
    </recommendedName>
</protein>
<reference evidence="3 4" key="1">
    <citation type="journal article" date="2023" name="J. Hered.">
        <title>Chromosome-level genome of the wood stork (Mycteria americana) provides insight into avian chromosome evolution.</title>
        <authorList>
            <person name="Flamio R. Jr."/>
            <person name="Ramstad K.M."/>
        </authorList>
    </citation>
    <scope>NUCLEOTIDE SEQUENCE [LARGE SCALE GENOMIC DNA]</scope>
    <source>
        <strain evidence="3">JAX WOST 10</strain>
    </source>
</reference>
<feature type="domain" description="Reverse transcriptase" evidence="2">
    <location>
        <begin position="53"/>
        <end position="228"/>
    </location>
</feature>
<proteinExistence type="predicted"/>
<comment type="caution">
    <text evidence="3">The sequence shown here is derived from an EMBL/GenBank/DDBJ whole genome shotgun (WGS) entry which is preliminary data.</text>
</comment>
<evidence type="ECO:0000313" key="4">
    <source>
        <dbReference type="Proteomes" id="UP001333110"/>
    </source>
</evidence>
<dbReference type="AlphaFoldDB" id="A0AAN7NP64"/>
<dbReference type="InterPro" id="IPR000477">
    <property type="entry name" value="RT_dom"/>
</dbReference>
<gene>
    <name evidence="3" type="ORF">QYF61_014502</name>
</gene>
<dbReference type="PROSITE" id="PS50878">
    <property type="entry name" value="RT_POL"/>
    <property type="match status" value="1"/>
</dbReference>
<evidence type="ECO:0000259" key="2">
    <source>
        <dbReference type="PROSITE" id="PS50878"/>
    </source>
</evidence>